<comment type="caution">
    <text evidence="9">The sequence shown here is derived from an EMBL/GenBank/DDBJ whole genome shotgun (WGS) entry which is preliminary data.</text>
</comment>
<proteinExistence type="inferred from homology"/>
<organism evidence="9 10">
    <name type="scientific">Cryptosporidium andersoni</name>
    <dbReference type="NCBI Taxonomy" id="117008"/>
    <lineage>
        <taxon>Eukaryota</taxon>
        <taxon>Sar</taxon>
        <taxon>Alveolata</taxon>
        <taxon>Apicomplexa</taxon>
        <taxon>Conoidasida</taxon>
        <taxon>Coccidia</taxon>
        <taxon>Eucoccidiorida</taxon>
        <taxon>Eimeriorina</taxon>
        <taxon>Cryptosporidiidae</taxon>
        <taxon>Cryptosporidium</taxon>
    </lineage>
</organism>
<feature type="transmembrane region" description="Helical" evidence="8">
    <location>
        <begin position="310"/>
        <end position="329"/>
    </location>
</feature>
<feature type="transmembrane region" description="Helical" evidence="8">
    <location>
        <begin position="155"/>
        <end position="174"/>
    </location>
</feature>
<feature type="transmembrane region" description="Helical" evidence="8">
    <location>
        <begin position="44"/>
        <end position="64"/>
    </location>
</feature>
<protein>
    <submittedName>
        <fullName evidence="9">Nucleotide-sugar transporter family protein</fullName>
    </submittedName>
</protein>
<evidence type="ECO:0000313" key="9">
    <source>
        <dbReference type="EMBL" id="OII77233.1"/>
    </source>
</evidence>
<feature type="transmembrane region" description="Helical" evidence="8">
    <location>
        <begin position="6"/>
        <end position="24"/>
    </location>
</feature>
<comment type="similarity">
    <text evidence="2">Belongs to the nucleotide-sugar transporter family. SLC35B subfamily.</text>
</comment>
<feature type="transmembrane region" description="Helical" evidence="8">
    <location>
        <begin position="283"/>
        <end position="304"/>
    </location>
</feature>
<evidence type="ECO:0000256" key="1">
    <source>
        <dbReference type="ARBA" id="ARBA00004477"/>
    </source>
</evidence>
<dbReference type="PANTHER" id="PTHR10778">
    <property type="entry name" value="SOLUTE CARRIER FAMILY 35 MEMBER B"/>
    <property type="match status" value="1"/>
</dbReference>
<keyword evidence="3" id="KW-0813">Transport</keyword>
<evidence type="ECO:0000256" key="5">
    <source>
        <dbReference type="ARBA" id="ARBA00022824"/>
    </source>
</evidence>
<reference evidence="9 10" key="1">
    <citation type="submission" date="2016-10" db="EMBL/GenBank/DDBJ databases">
        <title>Reductive evolution of mitochondrial metabolism and differential evolution of invasion-related proteins in Cryptosporidium.</title>
        <authorList>
            <person name="Liu S."/>
            <person name="Roellig D.M."/>
            <person name="Guo Y."/>
            <person name="Li N."/>
            <person name="Frace M.A."/>
            <person name="Tang K."/>
            <person name="Zhang L."/>
            <person name="Feng Y."/>
            <person name="Xiao L."/>
        </authorList>
    </citation>
    <scope>NUCLEOTIDE SEQUENCE [LARGE SCALE GENOMIC DNA]</scope>
    <source>
        <strain evidence="9">30847</strain>
    </source>
</reference>
<evidence type="ECO:0000256" key="2">
    <source>
        <dbReference type="ARBA" id="ARBA00010694"/>
    </source>
</evidence>
<dbReference type="RefSeq" id="XP_067069079.1">
    <property type="nucleotide sequence ID" value="XM_067212173.1"/>
</dbReference>
<evidence type="ECO:0000256" key="3">
    <source>
        <dbReference type="ARBA" id="ARBA00022448"/>
    </source>
</evidence>
<dbReference type="SUPFAM" id="SSF103481">
    <property type="entry name" value="Multidrug resistance efflux transporter EmrE"/>
    <property type="match status" value="1"/>
</dbReference>
<evidence type="ECO:0000256" key="4">
    <source>
        <dbReference type="ARBA" id="ARBA00022692"/>
    </source>
</evidence>
<dbReference type="EMBL" id="LRBS01000043">
    <property type="protein sequence ID" value="OII77233.1"/>
    <property type="molecule type" value="Genomic_DNA"/>
</dbReference>
<keyword evidence="5" id="KW-0256">Endoplasmic reticulum</keyword>
<dbReference type="InterPro" id="IPR013657">
    <property type="entry name" value="SCL35B1-4/HUT1"/>
</dbReference>
<dbReference type="GO" id="GO:0005789">
    <property type="term" value="C:endoplasmic reticulum membrane"/>
    <property type="evidence" value="ECO:0007669"/>
    <property type="project" value="UniProtKB-SubCell"/>
</dbReference>
<evidence type="ECO:0000256" key="8">
    <source>
        <dbReference type="SAM" id="Phobius"/>
    </source>
</evidence>
<dbReference type="GO" id="GO:0005460">
    <property type="term" value="F:UDP-glucose transmembrane transporter activity"/>
    <property type="evidence" value="ECO:0007669"/>
    <property type="project" value="TreeGrafter"/>
</dbReference>
<feature type="transmembrane region" description="Helical" evidence="8">
    <location>
        <begin position="221"/>
        <end position="243"/>
    </location>
</feature>
<dbReference type="GeneID" id="92366127"/>
<dbReference type="AlphaFoldDB" id="A0A1J4MSK8"/>
<dbReference type="GO" id="GO:0005459">
    <property type="term" value="F:UDP-galactose transmembrane transporter activity"/>
    <property type="evidence" value="ECO:0007669"/>
    <property type="project" value="TreeGrafter"/>
</dbReference>
<feature type="transmembrane region" description="Helical" evidence="8">
    <location>
        <begin position="104"/>
        <end position="122"/>
    </location>
</feature>
<keyword evidence="10" id="KW-1185">Reference proteome</keyword>
<keyword evidence="9" id="KW-0762">Sugar transport</keyword>
<dbReference type="VEuPathDB" id="CryptoDB:cand_019430"/>
<evidence type="ECO:0000313" key="10">
    <source>
        <dbReference type="Proteomes" id="UP000186804"/>
    </source>
</evidence>
<keyword evidence="7 8" id="KW-0472">Membrane</keyword>
<comment type="subcellular location">
    <subcellularLocation>
        <location evidence="1">Endoplasmic reticulum membrane</location>
        <topology evidence="1">Multi-pass membrane protein</topology>
    </subcellularLocation>
</comment>
<dbReference type="InterPro" id="IPR037185">
    <property type="entry name" value="EmrE-like"/>
</dbReference>
<dbReference type="OrthoDB" id="1601at2759"/>
<evidence type="ECO:0000256" key="6">
    <source>
        <dbReference type="ARBA" id="ARBA00022989"/>
    </source>
</evidence>
<dbReference type="Pfam" id="PF08449">
    <property type="entry name" value="UAA"/>
    <property type="match status" value="1"/>
</dbReference>
<dbReference type="Proteomes" id="UP000186804">
    <property type="component" value="Unassembled WGS sequence"/>
</dbReference>
<keyword evidence="6 8" id="KW-1133">Transmembrane helix</keyword>
<keyword evidence="4 8" id="KW-0812">Transmembrane</keyword>
<evidence type="ECO:0000256" key="7">
    <source>
        <dbReference type="ARBA" id="ARBA00023136"/>
    </source>
</evidence>
<dbReference type="PANTHER" id="PTHR10778:SF10">
    <property type="entry name" value="SOLUTE CARRIER FAMILY 35 MEMBER B1"/>
    <property type="match status" value="1"/>
</dbReference>
<dbReference type="GO" id="GO:0000139">
    <property type="term" value="C:Golgi membrane"/>
    <property type="evidence" value="ECO:0007669"/>
    <property type="project" value="TreeGrafter"/>
</dbReference>
<sequence>MNSQVLNILCIFGIYFFFILYGVVQEKIHNLGNRKTNDNFHYNLFLVSCFCLVNSIVSLFVLWVNKQRYANINKNSKKVDGDKLNNQYHDNSILNIEIGCLYEILLTSITYVAAMVLTNIALGKVNYPTQVLVKSAKCVPIIVIGLLYFKIKYPWYDYLAVITITISLSCFNMMQIQNKQANTNQTLSGIGLLSLSLLCDGLTGPRQDKLISKYNISSNKLMFYTNLFATIICGILSLMIEGFEPYRFILRYKDSIYFILLLSLTGTCGQFFIFQSLIRFGSLYLAIITTTRKFFTVLLSVLLFNHNLLFGQWICVILIFIVLGIQSIYSRLNMKINKE</sequence>
<name>A0A1J4MSK8_9CRYT</name>
<accession>A0A1J4MSK8</accession>
<gene>
    <name evidence="9" type="ORF">cand_019430</name>
</gene>
<feature type="transmembrane region" description="Helical" evidence="8">
    <location>
        <begin position="255"/>
        <end position="274"/>
    </location>
</feature>